<sequence length="156" mass="16466">MDVVFRVNCSCSAPGENVFIVGACKELGAWNPAEGLACFTSSAAFPHWTSKAVKLPIGSRIDFKAVIRGHGGNRWEQGENRILQVELPADAEAKKMVNLTFGKPGIQDEDAAQPARASGPVASGSIREVTCAGPTFRTRPGFATGRPAPVRLATTA</sequence>
<evidence type="ECO:0000256" key="1">
    <source>
        <dbReference type="SAM" id="MobiDB-lite"/>
    </source>
</evidence>
<reference evidence="3" key="1">
    <citation type="submission" date="2021-02" db="EMBL/GenBank/DDBJ databases">
        <authorList>
            <person name="Dougan E. K."/>
            <person name="Rhodes N."/>
            <person name="Thang M."/>
            <person name="Chan C."/>
        </authorList>
    </citation>
    <scope>NUCLEOTIDE SEQUENCE</scope>
</reference>
<dbReference type="Pfam" id="PF00686">
    <property type="entry name" value="CBM_20"/>
    <property type="match status" value="1"/>
</dbReference>
<dbReference type="InterPro" id="IPR013783">
    <property type="entry name" value="Ig-like_fold"/>
</dbReference>
<dbReference type="InterPro" id="IPR013784">
    <property type="entry name" value="Carb-bd-like_fold"/>
</dbReference>
<proteinExistence type="predicted"/>
<evidence type="ECO:0000259" key="2">
    <source>
        <dbReference type="PROSITE" id="PS51166"/>
    </source>
</evidence>
<dbReference type="AlphaFoldDB" id="A0A812KH32"/>
<dbReference type="OrthoDB" id="6123450at2759"/>
<dbReference type="PANTHER" id="PTHR15048">
    <property type="entry name" value="STARCH-BINDING DOMAIN-CONTAINING PROTEIN 1"/>
    <property type="match status" value="1"/>
</dbReference>
<dbReference type="CDD" id="cd05467">
    <property type="entry name" value="CBM20"/>
    <property type="match status" value="1"/>
</dbReference>
<gene>
    <name evidence="3" type="primary">cgtM</name>
    <name evidence="3" type="ORF">SNAT2548_LOCUS9014</name>
</gene>
<evidence type="ECO:0000313" key="4">
    <source>
        <dbReference type="Proteomes" id="UP000604046"/>
    </source>
</evidence>
<dbReference type="Gene3D" id="2.60.40.10">
    <property type="entry name" value="Immunoglobulins"/>
    <property type="match status" value="1"/>
</dbReference>
<dbReference type="PROSITE" id="PS51166">
    <property type="entry name" value="CBM20"/>
    <property type="match status" value="1"/>
</dbReference>
<dbReference type="SMART" id="SM01065">
    <property type="entry name" value="CBM_2"/>
    <property type="match status" value="1"/>
</dbReference>
<dbReference type="EMBL" id="CAJNDS010000680">
    <property type="protein sequence ID" value="CAE7227771.1"/>
    <property type="molecule type" value="Genomic_DNA"/>
</dbReference>
<dbReference type="PANTHER" id="PTHR15048:SF0">
    <property type="entry name" value="STARCH-BINDING DOMAIN-CONTAINING PROTEIN 1"/>
    <property type="match status" value="1"/>
</dbReference>
<accession>A0A812KH32</accession>
<dbReference type="GO" id="GO:2001070">
    <property type="term" value="F:starch binding"/>
    <property type="evidence" value="ECO:0007669"/>
    <property type="project" value="InterPro"/>
</dbReference>
<keyword evidence="4" id="KW-1185">Reference proteome</keyword>
<dbReference type="GO" id="GO:0016020">
    <property type="term" value="C:membrane"/>
    <property type="evidence" value="ECO:0007669"/>
    <property type="project" value="TreeGrafter"/>
</dbReference>
<dbReference type="InterPro" id="IPR002044">
    <property type="entry name" value="CBM20"/>
</dbReference>
<evidence type="ECO:0000313" key="3">
    <source>
        <dbReference type="EMBL" id="CAE7227771.1"/>
    </source>
</evidence>
<dbReference type="SUPFAM" id="SSF49452">
    <property type="entry name" value="Starch-binding domain-like"/>
    <property type="match status" value="1"/>
</dbReference>
<feature type="domain" description="CBM20" evidence="2">
    <location>
        <begin position="1"/>
        <end position="103"/>
    </location>
</feature>
<protein>
    <submittedName>
        <fullName evidence="3">CgtM protein</fullName>
    </submittedName>
</protein>
<comment type="caution">
    <text evidence="3">The sequence shown here is derived from an EMBL/GenBank/DDBJ whole genome shotgun (WGS) entry which is preliminary data.</text>
</comment>
<dbReference type="Proteomes" id="UP000604046">
    <property type="component" value="Unassembled WGS sequence"/>
</dbReference>
<organism evidence="3 4">
    <name type="scientific">Symbiodinium natans</name>
    <dbReference type="NCBI Taxonomy" id="878477"/>
    <lineage>
        <taxon>Eukaryota</taxon>
        <taxon>Sar</taxon>
        <taxon>Alveolata</taxon>
        <taxon>Dinophyceae</taxon>
        <taxon>Suessiales</taxon>
        <taxon>Symbiodiniaceae</taxon>
        <taxon>Symbiodinium</taxon>
    </lineage>
</organism>
<feature type="region of interest" description="Disordered" evidence="1">
    <location>
        <begin position="136"/>
        <end position="156"/>
    </location>
</feature>
<name>A0A812KH32_9DINO</name>